<keyword evidence="9" id="KW-1185">Reference proteome</keyword>
<comment type="subcellular location">
    <subcellularLocation>
        <location evidence="1">Cell inner membrane</location>
        <topology evidence="1">Lipid-anchor</topology>
    </subcellularLocation>
</comment>
<evidence type="ECO:0000256" key="3">
    <source>
        <dbReference type="SAM" id="Coils"/>
    </source>
</evidence>
<dbReference type="Pfam" id="PF25917">
    <property type="entry name" value="BSH_RND"/>
    <property type="match status" value="1"/>
</dbReference>
<organism evidence="8 9">
    <name type="scientific">Seongchinamella unica</name>
    <dbReference type="NCBI Taxonomy" id="2547392"/>
    <lineage>
        <taxon>Bacteria</taxon>
        <taxon>Pseudomonadati</taxon>
        <taxon>Pseudomonadota</taxon>
        <taxon>Gammaproteobacteria</taxon>
        <taxon>Cellvibrionales</taxon>
        <taxon>Halieaceae</taxon>
        <taxon>Seongchinamella</taxon>
    </lineage>
</organism>
<feature type="domain" description="Multidrug resistance protein MdtA-like alpha-helical hairpin" evidence="4">
    <location>
        <begin position="94"/>
        <end position="163"/>
    </location>
</feature>
<dbReference type="InterPro" id="IPR058626">
    <property type="entry name" value="MdtA-like_b-barrel"/>
</dbReference>
<dbReference type="InterPro" id="IPR058625">
    <property type="entry name" value="MdtA-like_BSH"/>
</dbReference>
<evidence type="ECO:0000256" key="2">
    <source>
        <dbReference type="ARBA" id="ARBA00009477"/>
    </source>
</evidence>
<dbReference type="Proteomes" id="UP000295554">
    <property type="component" value="Unassembled WGS sequence"/>
</dbReference>
<dbReference type="Gene3D" id="1.10.287.470">
    <property type="entry name" value="Helix hairpin bin"/>
    <property type="match status" value="1"/>
</dbReference>
<dbReference type="PANTHER" id="PTHR30158">
    <property type="entry name" value="ACRA/E-RELATED COMPONENT OF DRUG EFFLUX TRANSPORTER"/>
    <property type="match status" value="1"/>
</dbReference>
<name>A0A4V2ZXJ9_9GAMM</name>
<dbReference type="Pfam" id="PF25967">
    <property type="entry name" value="RND-MFP_C"/>
    <property type="match status" value="1"/>
</dbReference>
<evidence type="ECO:0000313" key="8">
    <source>
        <dbReference type="EMBL" id="TDG15315.1"/>
    </source>
</evidence>
<dbReference type="InterPro" id="IPR058624">
    <property type="entry name" value="MdtA-like_HH"/>
</dbReference>
<evidence type="ECO:0000313" key="9">
    <source>
        <dbReference type="Proteomes" id="UP000295554"/>
    </source>
</evidence>
<dbReference type="Pfam" id="PF25876">
    <property type="entry name" value="HH_MFP_RND"/>
    <property type="match status" value="1"/>
</dbReference>
<keyword evidence="3" id="KW-0175">Coiled coil</keyword>
<dbReference type="Pfam" id="PF25944">
    <property type="entry name" value="Beta-barrel_RND"/>
    <property type="match status" value="1"/>
</dbReference>
<evidence type="ECO:0000259" key="6">
    <source>
        <dbReference type="Pfam" id="PF25944"/>
    </source>
</evidence>
<evidence type="ECO:0000259" key="7">
    <source>
        <dbReference type="Pfam" id="PF25967"/>
    </source>
</evidence>
<dbReference type="InterPro" id="IPR006143">
    <property type="entry name" value="RND_pump_MFP"/>
</dbReference>
<evidence type="ECO:0000259" key="5">
    <source>
        <dbReference type="Pfam" id="PF25917"/>
    </source>
</evidence>
<dbReference type="GO" id="GO:0046677">
    <property type="term" value="P:response to antibiotic"/>
    <property type="evidence" value="ECO:0007669"/>
    <property type="project" value="TreeGrafter"/>
</dbReference>
<accession>A0A4V2ZXJ9</accession>
<comment type="caution">
    <text evidence="8">The sequence shown here is derived from an EMBL/GenBank/DDBJ whole genome shotgun (WGS) entry which is preliminary data.</text>
</comment>
<dbReference type="GO" id="GO:0030313">
    <property type="term" value="C:cell envelope"/>
    <property type="evidence" value="ECO:0007669"/>
    <property type="project" value="UniProtKB-SubCell"/>
</dbReference>
<dbReference type="PANTHER" id="PTHR30158:SF3">
    <property type="entry name" value="MULTIDRUG EFFLUX PUMP SUBUNIT ACRA-RELATED"/>
    <property type="match status" value="1"/>
</dbReference>
<feature type="domain" description="Multidrug resistance protein MdtA-like C-terminal permuted SH3" evidence="7">
    <location>
        <begin position="297"/>
        <end position="353"/>
    </location>
</feature>
<comment type="similarity">
    <text evidence="2">Belongs to the membrane fusion protein (MFP) (TC 8.A.1) family.</text>
</comment>
<dbReference type="OrthoDB" id="9800613at2"/>
<sequence length="370" mass="39827">MMRIASAAMLVALATACSEEVPQRPMVDVVVEPVVLEPYQPEQEYVGRLEARDDVAIQAKVTGYLLTRDFREGDRVEAGDVLYTLDASEFQAALARAEADLASAVANQVNAERNYNRGLELLPRGAISQSAMDELTAKTLDANARLEAAQAQVTSAQVNLSYTTITAPISGRIGRSIASVGDLVGPNTGNLTTLVSIDPIEALFAVSEATYVAAMKKRMTEGLDVSDLRSLEVTLELTNGTLYPEVGYVDYFSNRVDETTGTLEARASIPNPNSILVPGQYVRVLLHDTNLLEGLFLPQAAVQADQQGSFVLVVDAGSTVVRRNVSLAERFDDKVLVLDGVNEGDMVIVRGLQQVRPGMPVKFHTLGESG</sequence>
<dbReference type="Gene3D" id="2.40.30.170">
    <property type="match status" value="1"/>
</dbReference>
<dbReference type="Gene3D" id="2.40.50.100">
    <property type="match status" value="1"/>
</dbReference>
<dbReference type="NCBIfam" id="TIGR01730">
    <property type="entry name" value="RND_mfp"/>
    <property type="match status" value="1"/>
</dbReference>
<gene>
    <name evidence="8" type="ORF">E2F43_03515</name>
</gene>
<proteinExistence type="inferred from homology"/>
<protein>
    <submittedName>
        <fullName evidence="8">Efflux RND transporter periplasmic adaptor subunit</fullName>
    </submittedName>
</protein>
<dbReference type="GO" id="GO:0022857">
    <property type="term" value="F:transmembrane transporter activity"/>
    <property type="evidence" value="ECO:0007669"/>
    <property type="project" value="InterPro"/>
</dbReference>
<evidence type="ECO:0000259" key="4">
    <source>
        <dbReference type="Pfam" id="PF25876"/>
    </source>
</evidence>
<feature type="domain" description="Multidrug resistance protein MdtA-like beta-barrel" evidence="6">
    <location>
        <begin position="199"/>
        <end position="287"/>
    </location>
</feature>
<feature type="coiled-coil region" evidence="3">
    <location>
        <begin position="87"/>
        <end position="152"/>
    </location>
</feature>
<dbReference type="InterPro" id="IPR058627">
    <property type="entry name" value="MdtA-like_C"/>
</dbReference>
<dbReference type="GO" id="GO:0005886">
    <property type="term" value="C:plasma membrane"/>
    <property type="evidence" value="ECO:0007669"/>
    <property type="project" value="TreeGrafter"/>
</dbReference>
<evidence type="ECO:0000256" key="1">
    <source>
        <dbReference type="ARBA" id="ARBA00004519"/>
    </source>
</evidence>
<dbReference type="EMBL" id="SMSE01000001">
    <property type="protein sequence ID" value="TDG15315.1"/>
    <property type="molecule type" value="Genomic_DNA"/>
</dbReference>
<dbReference type="SUPFAM" id="SSF111369">
    <property type="entry name" value="HlyD-like secretion proteins"/>
    <property type="match status" value="1"/>
</dbReference>
<dbReference type="AlphaFoldDB" id="A0A4V2ZXJ9"/>
<dbReference type="RefSeq" id="WP_133209594.1">
    <property type="nucleotide sequence ID" value="NZ_SMSE01000001.1"/>
</dbReference>
<dbReference type="Gene3D" id="2.40.420.20">
    <property type="match status" value="1"/>
</dbReference>
<reference evidence="8 9" key="1">
    <citation type="submission" date="2019-03" db="EMBL/GenBank/DDBJ databases">
        <title>Seongchinamella monodicae gen. nov., sp. nov., a novel member of the Gammaproteobacteria isolated from a tidal mudflat of beach.</title>
        <authorList>
            <person name="Yang H.G."/>
            <person name="Kang J.W."/>
            <person name="Lee S.D."/>
        </authorList>
    </citation>
    <scope>NUCLEOTIDE SEQUENCE [LARGE SCALE GENOMIC DNA]</scope>
    <source>
        <strain evidence="8 9">GH4-78</strain>
    </source>
</reference>
<dbReference type="PROSITE" id="PS51257">
    <property type="entry name" value="PROKAR_LIPOPROTEIN"/>
    <property type="match status" value="1"/>
</dbReference>
<feature type="domain" description="Multidrug resistance protein MdtA-like barrel-sandwich hybrid" evidence="5">
    <location>
        <begin position="55"/>
        <end position="187"/>
    </location>
</feature>